<sequence length="352" mass="39798">MTYKTIAGWMMAAYVTVLPQISYARHSNSNYRDSTVSPITSAVYTVQRGDTLEAISRRTGVAVAEIKKCTPTIKMWRGEQLKLYDSYQVKLGDTLGGIAWKKGMTLAEMVSYNPRIKDMDAIYPGQMMRVMCGREKVAKVRRSVVEPAYVEGKERKSGGKRRGNMVRYPSGLELAVVTDEALIGKGKYFNGASRIPLVKIPRADLFARVSKHFVLGEFVRVEEKEERCIDAKARPYVYAVGGDYYFTHARIDPQLVGGLERVRVRYGKSLELDEGYRPPFYNECVGGGGPHPEGIGGDIHEPGYEFVRRGKRMVRVPTKLYRIVEDVFRNGGRGQGPTTVHVDTGRRRFWRY</sequence>
<name>A0A1G1XX48_9BACT</name>
<accession>A0A1G1XX48</accession>
<dbReference type="PANTHER" id="PTHR33734">
    <property type="entry name" value="LYSM DOMAIN-CONTAINING GPI-ANCHORED PROTEIN 2"/>
    <property type="match status" value="1"/>
</dbReference>
<feature type="domain" description="LysM" evidence="1">
    <location>
        <begin position="85"/>
        <end position="130"/>
    </location>
</feature>
<evidence type="ECO:0000313" key="2">
    <source>
        <dbReference type="EMBL" id="OGY44150.1"/>
    </source>
</evidence>
<dbReference type="InterPro" id="IPR009045">
    <property type="entry name" value="Zn_M74/Hedgehog-like"/>
</dbReference>
<dbReference type="SUPFAM" id="SSF54106">
    <property type="entry name" value="LysM domain"/>
    <property type="match status" value="1"/>
</dbReference>
<dbReference type="CDD" id="cd00118">
    <property type="entry name" value="LysM"/>
    <property type="match status" value="2"/>
</dbReference>
<reference evidence="2 3" key="1">
    <citation type="journal article" date="2016" name="Nat. Commun.">
        <title>Thousands of microbial genomes shed light on interconnected biogeochemical processes in an aquifer system.</title>
        <authorList>
            <person name="Anantharaman K."/>
            <person name="Brown C.T."/>
            <person name="Hug L.A."/>
            <person name="Sharon I."/>
            <person name="Castelle C.J."/>
            <person name="Probst A.J."/>
            <person name="Thomas B.C."/>
            <person name="Singh A."/>
            <person name="Wilkins M.J."/>
            <person name="Karaoz U."/>
            <person name="Brodie E.L."/>
            <person name="Williams K.H."/>
            <person name="Hubbard S.S."/>
            <person name="Banfield J.F."/>
        </authorList>
    </citation>
    <scope>NUCLEOTIDE SEQUENCE [LARGE SCALE GENOMIC DNA]</scope>
</reference>
<dbReference type="InterPro" id="IPR018392">
    <property type="entry name" value="LysM"/>
</dbReference>
<evidence type="ECO:0000313" key="3">
    <source>
        <dbReference type="Proteomes" id="UP000178930"/>
    </source>
</evidence>
<dbReference type="Pfam" id="PF01476">
    <property type="entry name" value="LysM"/>
    <property type="match status" value="2"/>
</dbReference>
<dbReference type="PROSITE" id="PS51782">
    <property type="entry name" value="LYSM"/>
    <property type="match status" value="1"/>
</dbReference>
<dbReference type="Proteomes" id="UP000178930">
    <property type="component" value="Unassembled WGS sequence"/>
</dbReference>
<dbReference type="PANTHER" id="PTHR33734:SF22">
    <property type="entry name" value="MEMBRANE-BOUND LYTIC MUREIN TRANSGLYCOSYLASE D"/>
    <property type="match status" value="1"/>
</dbReference>
<dbReference type="InterPro" id="IPR036779">
    <property type="entry name" value="LysM_dom_sf"/>
</dbReference>
<comment type="caution">
    <text evidence="2">The sequence shown here is derived from an EMBL/GenBank/DDBJ whole genome shotgun (WGS) entry which is preliminary data.</text>
</comment>
<organism evidence="2 3">
    <name type="scientific">Candidatus Buchananbacteria bacterium RIFCSPHIGHO2_01_FULL_39_14</name>
    <dbReference type="NCBI Taxonomy" id="1797532"/>
    <lineage>
        <taxon>Bacteria</taxon>
        <taxon>Candidatus Buchananiibacteriota</taxon>
    </lineage>
</organism>
<proteinExistence type="predicted"/>
<dbReference type="AlphaFoldDB" id="A0A1G1XX48"/>
<dbReference type="Gene3D" id="3.10.350.10">
    <property type="entry name" value="LysM domain"/>
    <property type="match status" value="2"/>
</dbReference>
<dbReference type="SUPFAM" id="SSF55166">
    <property type="entry name" value="Hedgehog/DD-peptidase"/>
    <property type="match status" value="1"/>
</dbReference>
<evidence type="ECO:0000259" key="1">
    <source>
        <dbReference type="PROSITE" id="PS51782"/>
    </source>
</evidence>
<dbReference type="Gene3D" id="3.30.1380.10">
    <property type="match status" value="1"/>
</dbReference>
<gene>
    <name evidence="2" type="ORF">A2729_02505</name>
</gene>
<dbReference type="EMBL" id="MHIB01000022">
    <property type="protein sequence ID" value="OGY44150.1"/>
    <property type="molecule type" value="Genomic_DNA"/>
</dbReference>
<protein>
    <recommendedName>
        <fullName evidence="1">LysM domain-containing protein</fullName>
    </recommendedName>
</protein>
<dbReference type="SMART" id="SM00257">
    <property type="entry name" value="LysM"/>
    <property type="match status" value="2"/>
</dbReference>